<dbReference type="Pfam" id="PF00535">
    <property type="entry name" value="Glycos_transf_2"/>
    <property type="match status" value="1"/>
</dbReference>
<comment type="caution">
    <text evidence="6">The sequence shown here is derived from an EMBL/GenBank/DDBJ whole genome shotgun (WGS) entry which is preliminary data.</text>
</comment>
<dbReference type="PANTHER" id="PTHR43630:SF1">
    <property type="entry name" value="POLY-BETA-1,6-N-ACETYL-D-GLUCOSAMINE SYNTHASE"/>
    <property type="match status" value="1"/>
</dbReference>
<reference evidence="6 7" key="1">
    <citation type="submission" date="2022-11" db="EMBL/GenBank/DDBJ databases">
        <authorList>
            <person name="Caiyu Z."/>
        </authorList>
    </citation>
    <scope>NUCLEOTIDE SEQUENCE [LARGE SCALE GENOMIC DNA]</scope>
    <source>
        <strain evidence="6 7">YR-4</strain>
    </source>
</reference>
<evidence type="ECO:0000313" key="7">
    <source>
        <dbReference type="Proteomes" id="UP001082703"/>
    </source>
</evidence>
<feature type="transmembrane region" description="Helical" evidence="4">
    <location>
        <begin position="348"/>
        <end position="368"/>
    </location>
</feature>
<keyword evidence="3" id="KW-0808">Transferase</keyword>
<name>A0ABT4BTW6_9FIRM</name>
<keyword evidence="4" id="KW-0472">Membrane</keyword>
<evidence type="ECO:0000256" key="4">
    <source>
        <dbReference type="SAM" id="Phobius"/>
    </source>
</evidence>
<dbReference type="InterPro" id="IPR001173">
    <property type="entry name" value="Glyco_trans_2-like"/>
</dbReference>
<dbReference type="NCBIfam" id="TIGR03111">
    <property type="entry name" value="glyc2_xrt_Gpos1"/>
    <property type="match status" value="1"/>
</dbReference>
<dbReference type="InterPro" id="IPR017542">
    <property type="entry name" value="XrtG-assoc_glycosyltfrase"/>
</dbReference>
<feature type="transmembrane region" description="Helical" evidence="4">
    <location>
        <begin position="12"/>
        <end position="38"/>
    </location>
</feature>
<dbReference type="Gene3D" id="3.90.550.10">
    <property type="entry name" value="Spore Coat Polysaccharide Biosynthesis Protein SpsA, Chain A"/>
    <property type="match status" value="1"/>
</dbReference>
<dbReference type="Proteomes" id="UP001082703">
    <property type="component" value="Unassembled WGS sequence"/>
</dbReference>
<evidence type="ECO:0000256" key="2">
    <source>
        <dbReference type="ARBA" id="ARBA00022676"/>
    </source>
</evidence>
<keyword evidence="7" id="KW-1185">Reference proteome</keyword>
<dbReference type="RefSeq" id="WP_268058399.1">
    <property type="nucleotide sequence ID" value="NZ_JAPOHA010000008.1"/>
</dbReference>
<keyword evidence="4" id="KW-0812">Transmembrane</keyword>
<dbReference type="PANTHER" id="PTHR43630">
    <property type="entry name" value="POLY-BETA-1,6-N-ACETYL-D-GLUCOSAMINE SYNTHASE"/>
    <property type="match status" value="1"/>
</dbReference>
<feature type="transmembrane region" description="Helical" evidence="4">
    <location>
        <begin position="325"/>
        <end position="341"/>
    </location>
</feature>
<protein>
    <submittedName>
        <fullName evidence="6">Glycosyltransferase, exosortase G system-associated</fullName>
    </submittedName>
</protein>
<evidence type="ECO:0000313" key="6">
    <source>
        <dbReference type="EMBL" id="MCY1714347.1"/>
    </source>
</evidence>
<dbReference type="EMBL" id="JAPOHA010000008">
    <property type="protein sequence ID" value="MCY1714347.1"/>
    <property type="molecule type" value="Genomic_DNA"/>
</dbReference>
<evidence type="ECO:0000256" key="3">
    <source>
        <dbReference type="ARBA" id="ARBA00022679"/>
    </source>
</evidence>
<evidence type="ECO:0000259" key="5">
    <source>
        <dbReference type="Pfam" id="PF00535"/>
    </source>
</evidence>
<dbReference type="InterPro" id="IPR029044">
    <property type="entry name" value="Nucleotide-diphossugar_trans"/>
</dbReference>
<keyword evidence="2" id="KW-0328">Glycosyltransferase</keyword>
<feature type="transmembrane region" description="Helical" evidence="4">
    <location>
        <begin position="388"/>
        <end position="410"/>
    </location>
</feature>
<dbReference type="CDD" id="cd06423">
    <property type="entry name" value="CESA_like"/>
    <property type="match status" value="1"/>
</dbReference>
<comment type="similarity">
    <text evidence="1">Belongs to the glycosyltransferase 2 family.</text>
</comment>
<evidence type="ECO:0000256" key="1">
    <source>
        <dbReference type="ARBA" id="ARBA00006739"/>
    </source>
</evidence>
<sequence>MQEIIKFLSSQFVFWLAWIFIPLVMEGIPSVVGFFILLKKGLHQKKEKEPILFPEISLIIPVYNSGDTLEACLESVYRSHYPVDLIDILLVNNKSTDDSFRAYQKAQAKFPKLSMQWLNAKQGKSKALNMALYNSDGKYIIHIDSDGKLHPDALKNIVVRFENNLNVHCMTGSVLTDPDLINQTKGPLKRLFRKLEFMEYCQAFLVGRNFESELNSIFTLSGAFSAFRKSTILKTQLYNTDTVSEDTHVTFQVRKLLNQKVYICENAFFLVDPIEDFNKLYVQRQRWQRGELEVAHMFHLEKYSLVSGFFSNFMIRVLLFDHTFVFPRMIWYFALIFLAFWGSQVNHILMSVVILYCMYIFTTFLYYLNVNIYFADFPEYKNFYRPKLYLAFLLPLYNFVIFWIRVAGIINSIKGSNSWRTSNVTEECSKFRKIVRSDLFIFSCFFIHKEKRVQLRLKEN</sequence>
<accession>A0ABT4BTW6</accession>
<keyword evidence="4" id="KW-1133">Transmembrane helix</keyword>
<feature type="domain" description="Glycosyltransferase 2-like" evidence="5">
    <location>
        <begin position="57"/>
        <end position="185"/>
    </location>
</feature>
<gene>
    <name evidence="6" type="ORF">OUY18_08770</name>
</gene>
<proteinExistence type="inferred from homology"/>
<dbReference type="SUPFAM" id="SSF53448">
    <property type="entry name" value="Nucleotide-diphospho-sugar transferases"/>
    <property type="match status" value="1"/>
</dbReference>
<organism evidence="6 7">
    <name type="scientific">Caproiciproducens galactitolivorans</name>
    <dbReference type="NCBI Taxonomy" id="642589"/>
    <lineage>
        <taxon>Bacteria</taxon>
        <taxon>Bacillati</taxon>
        <taxon>Bacillota</taxon>
        <taxon>Clostridia</taxon>
        <taxon>Eubacteriales</taxon>
        <taxon>Acutalibacteraceae</taxon>
        <taxon>Caproiciproducens</taxon>
    </lineage>
</organism>